<feature type="transmembrane region" description="Helical" evidence="1">
    <location>
        <begin position="80"/>
        <end position="100"/>
    </location>
</feature>
<proteinExistence type="predicted"/>
<dbReference type="GeneID" id="61221496"/>
<evidence type="ECO:0000313" key="2">
    <source>
        <dbReference type="EMBL" id="CEP27727.1"/>
    </source>
</evidence>
<dbReference type="EMBL" id="LM676443">
    <property type="protein sequence ID" value="CEP27727.1"/>
    <property type="molecule type" value="Genomic_DNA"/>
</dbReference>
<reference evidence="2" key="1">
    <citation type="submission" date="2014-08" db="EMBL/GenBank/DDBJ databases">
        <authorList>
            <person name="Falentin Helene"/>
        </authorList>
    </citation>
    <scope>NUCLEOTIDE SEQUENCE</scope>
</reference>
<keyword evidence="1" id="KW-0472">Membrane</keyword>
<gene>
    <name evidence="2" type="ORF">PFCIRM138_05670</name>
</gene>
<name>A0A068VT19_PROFF</name>
<evidence type="ECO:0000256" key="1">
    <source>
        <dbReference type="SAM" id="Phobius"/>
    </source>
</evidence>
<feature type="transmembrane region" description="Helical" evidence="1">
    <location>
        <begin position="46"/>
        <end position="68"/>
    </location>
</feature>
<keyword evidence="1" id="KW-0812">Transmembrane</keyword>
<sequence length="211" mass="23347">MSAMQPTATQRPANPRPVSDRGFALLLSPDRLQLRHAAFKKSTRRAVIFAVIGSIFGVGWLLVALTMFKWQLHPAGILALRPSALAMALLLLWPLVSGWVQVARIAMTRHDLTRALGRMQVGAAVTMRRDGLLLTHADRVEFLAWSDVSAVRGASRRAVPGPELQVVRADGSYWTVPFALLTLMPGTIDSGLWAYSGRRLHLDMSRCEQVW</sequence>
<dbReference type="AlphaFoldDB" id="A0A068VT19"/>
<accession>A0A068VT19</accession>
<organism evidence="2">
    <name type="scientific">Propionibacterium freudenreichii subsp. freudenreichii</name>
    <dbReference type="NCBI Taxonomy" id="66712"/>
    <lineage>
        <taxon>Bacteria</taxon>
        <taxon>Bacillati</taxon>
        <taxon>Actinomycetota</taxon>
        <taxon>Actinomycetes</taxon>
        <taxon>Propionibacteriales</taxon>
        <taxon>Propionibacteriaceae</taxon>
        <taxon>Propionibacterium</taxon>
    </lineage>
</organism>
<keyword evidence="1" id="KW-1133">Transmembrane helix</keyword>
<protein>
    <submittedName>
        <fullName evidence="2">Uncharacterized protein</fullName>
    </submittedName>
</protein>
<dbReference type="RefSeq" id="WP_013161761.1">
    <property type="nucleotide sequence ID" value="NZ_CP010341.1"/>
</dbReference>